<keyword evidence="2 6" id="KW-0812">Transmembrane</keyword>
<dbReference type="InterPro" id="IPR040416">
    <property type="entry name" value="TMEM181"/>
</dbReference>
<organism evidence="8 9">
    <name type="scientific">Mytilus galloprovincialis</name>
    <name type="common">Mediterranean mussel</name>
    <dbReference type="NCBI Taxonomy" id="29158"/>
    <lineage>
        <taxon>Eukaryota</taxon>
        <taxon>Metazoa</taxon>
        <taxon>Spiralia</taxon>
        <taxon>Lophotrochozoa</taxon>
        <taxon>Mollusca</taxon>
        <taxon>Bivalvia</taxon>
        <taxon>Autobranchia</taxon>
        <taxon>Pteriomorphia</taxon>
        <taxon>Mytilida</taxon>
        <taxon>Mytiloidea</taxon>
        <taxon>Mytilidae</taxon>
        <taxon>Mytilinae</taxon>
        <taxon>Mytilus</taxon>
    </lineage>
</organism>
<evidence type="ECO:0000256" key="1">
    <source>
        <dbReference type="ARBA" id="ARBA00004141"/>
    </source>
</evidence>
<dbReference type="EMBL" id="UYJE01000005">
    <property type="protein sequence ID" value="VDH88979.1"/>
    <property type="molecule type" value="Genomic_DNA"/>
</dbReference>
<dbReference type="InterPro" id="IPR047843">
    <property type="entry name" value="WLS-like_TM"/>
</dbReference>
<comment type="caution">
    <text evidence="8">The sequence shown here is derived from an EMBL/GenBank/DDBJ whole genome shotgun (WGS) entry which is preliminary data.</text>
</comment>
<keyword evidence="9" id="KW-1185">Reference proteome</keyword>
<keyword evidence="4 6" id="KW-0472">Membrane</keyword>
<evidence type="ECO:0000256" key="2">
    <source>
        <dbReference type="ARBA" id="ARBA00022692"/>
    </source>
</evidence>
<dbReference type="Proteomes" id="UP000596742">
    <property type="component" value="Unassembled WGS sequence"/>
</dbReference>
<evidence type="ECO:0000256" key="5">
    <source>
        <dbReference type="SAM" id="MobiDB-lite"/>
    </source>
</evidence>
<feature type="region of interest" description="Disordered" evidence="5">
    <location>
        <begin position="67"/>
        <end position="102"/>
    </location>
</feature>
<evidence type="ECO:0000313" key="9">
    <source>
        <dbReference type="Proteomes" id="UP000596742"/>
    </source>
</evidence>
<keyword evidence="3 6" id="KW-1133">Transmembrane helix</keyword>
<evidence type="ECO:0000313" key="8">
    <source>
        <dbReference type="EMBL" id="VDH88979.1"/>
    </source>
</evidence>
<protein>
    <recommendedName>
        <fullName evidence="7">Wntless-like transmembrane domain-containing protein</fullName>
    </recommendedName>
</protein>
<dbReference type="PANTHER" id="PTHR31918:SF1">
    <property type="entry name" value="TRANSMEMBRANE PROTEIN 181"/>
    <property type="match status" value="1"/>
</dbReference>
<dbReference type="GO" id="GO:0016020">
    <property type="term" value="C:membrane"/>
    <property type="evidence" value="ECO:0007669"/>
    <property type="project" value="UniProtKB-SubCell"/>
</dbReference>
<comment type="subcellular location">
    <subcellularLocation>
        <location evidence="1">Membrane</location>
        <topology evidence="1">Multi-pass membrane protein</topology>
    </subcellularLocation>
</comment>
<dbReference type="Pfam" id="PF06664">
    <property type="entry name" value="WLS-like_TM"/>
    <property type="match status" value="1"/>
</dbReference>
<name>A0A8B6BEW8_MYTGA</name>
<proteinExistence type="predicted"/>
<evidence type="ECO:0000256" key="4">
    <source>
        <dbReference type="ARBA" id="ARBA00023136"/>
    </source>
</evidence>
<dbReference type="GO" id="GO:0015643">
    <property type="term" value="F:toxic substance binding"/>
    <property type="evidence" value="ECO:0007669"/>
    <property type="project" value="InterPro"/>
</dbReference>
<dbReference type="OrthoDB" id="28186at2759"/>
<sequence>MRYGAAALQDNFVAELSTNYKNSAEFVAIYGLLNFYMYTMAFVYSPSKNAIYESNFKDNPGMSMLNDSDEDVHYGSDQEETTLTTSRHVSRYHDSDEEIFRR</sequence>
<feature type="transmembrane region" description="Helical" evidence="6">
    <location>
        <begin position="26"/>
        <end position="44"/>
    </location>
</feature>
<dbReference type="PANTHER" id="PTHR31918">
    <property type="entry name" value="TRANSMEMBRANE PROTEIN 181"/>
    <property type="match status" value="1"/>
</dbReference>
<reference evidence="8" key="1">
    <citation type="submission" date="2018-11" db="EMBL/GenBank/DDBJ databases">
        <authorList>
            <person name="Alioto T."/>
            <person name="Alioto T."/>
        </authorList>
    </citation>
    <scope>NUCLEOTIDE SEQUENCE</scope>
</reference>
<dbReference type="AlphaFoldDB" id="A0A8B6BEW8"/>
<accession>A0A8B6BEW8</accession>
<evidence type="ECO:0000256" key="3">
    <source>
        <dbReference type="ARBA" id="ARBA00022989"/>
    </source>
</evidence>
<gene>
    <name evidence="8" type="ORF">MGAL_10B017753</name>
</gene>
<evidence type="ECO:0000256" key="6">
    <source>
        <dbReference type="SAM" id="Phobius"/>
    </source>
</evidence>
<feature type="domain" description="Wntless-like transmembrane" evidence="7">
    <location>
        <begin position="13"/>
        <end position="48"/>
    </location>
</feature>
<evidence type="ECO:0000259" key="7">
    <source>
        <dbReference type="Pfam" id="PF06664"/>
    </source>
</evidence>
<feature type="compositionally biased region" description="Basic and acidic residues" evidence="5">
    <location>
        <begin position="91"/>
        <end position="102"/>
    </location>
</feature>